<protein>
    <submittedName>
        <fullName evidence="2">Uncharacterized protein</fullName>
    </submittedName>
</protein>
<dbReference type="RefSeq" id="WP_269905540.1">
    <property type="nucleotide sequence ID" value="NZ_JAPFQA010000004.1"/>
</dbReference>
<proteinExistence type="predicted"/>
<dbReference type="Proteomes" id="UP001152178">
    <property type="component" value="Unassembled WGS sequence"/>
</dbReference>
<keyword evidence="1" id="KW-0472">Membrane</keyword>
<organism evidence="2 3">
    <name type="scientific">Mesorhizobium qingshengii</name>
    <dbReference type="NCBI Taxonomy" id="1165689"/>
    <lineage>
        <taxon>Bacteria</taxon>
        <taxon>Pseudomonadati</taxon>
        <taxon>Pseudomonadota</taxon>
        <taxon>Alphaproteobacteria</taxon>
        <taxon>Hyphomicrobiales</taxon>
        <taxon>Phyllobacteriaceae</taxon>
        <taxon>Mesorhizobium</taxon>
    </lineage>
</organism>
<gene>
    <name evidence="2" type="ORF">OOJ09_12705</name>
</gene>
<dbReference type="EMBL" id="JAPFQA010000004">
    <property type="protein sequence ID" value="MCZ8545046.1"/>
    <property type="molecule type" value="Genomic_DNA"/>
</dbReference>
<reference evidence="2" key="1">
    <citation type="submission" date="2022-11" db="EMBL/GenBank/DDBJ databases">
        <authorList>
            <person name="Coimbra C."/>
        </authorList>
    </citation>
    <scope>NUCLEOTIDE SEQUENCE</scope>
    <source>
        <strain evidence="2">Jales19</strain>
    </source>
</reference>
<name>A0ABT4QTY1_9HYPH</name>
<feature type="transmembrane region" description="Helical" evidence="1">
    <location>
        <begin position="24"/>
        <end position="47"/>
    </location>
</feature>
<accession>A0ABT4QTY1</accession>
<comment type="caution">
    <text evidence="2">The sequence shown here is derived from an EMBL/GenBank/DDBJ whole genome shotgun (WGS) entry which is preliminary data.</text>
</comment>
<evidence type="ECO:0000313" key="2">
    <source>
        <dbReference type="EMBL" id="MCZ8545046.1"/>
    </source>
</evidence>
<evidence type="ECO:0000256" key="1">
    <source>
        <dbReference type="SAM" id="Phobius"/>
    </source>
</evidence>
<keyword evidence="1" id="KW-0812">Transmembrane</keyword>
<sequence>MSAEASARFALECAIKRRHYGRMIVSLILGLARAQWQWLLLIIPAAVAVEYMRISAASAWCHEARAAHCLSFDVETVLWTVAFNAAAYGVGRVARFAFDRARKTA</sequence>
<evidence type="ECO:0000313" key="3">
    <source>
        <dbReference type="Proteomes" id="UP001152178"/>
    </source>
</evidence>
<keyword evidence="3" id="KW-1185">Reference proteome</keyword>
<keyword evidence="1" id="KW-1133">Transmembrane helix</keyword>
<feature type="transmembrane region" description="Helical" evidence="1">
    <location>
        <begin position="77"/>
        <end position="98"/>
    </location>
</feature>